<evidence type="ECO:0000256" key="1">
    <source>
        <dbReference type="ARBA" id="ARBA00023054"/>
    </source>
</evidence>
<reference evidence="4" key="1">
    <citation type="journal article" date="2023" name="G3 (Bethesda)">
        <title>Whole genome assemblies of Zophobas morio and Tenebrio molitor.</title>
        <authorList>
            <person name="Kaur S."/>
            <person name="Stinson S.A."/>
            <person name="diCenzo G.C."/>
        </authorList>
    </citation>
    <scope>NUCLEOTIDE SEQUENCE</scope>
    <source>
        <strain evidence="4">QUZm001</strain>
    </source>
</reference>
<gene>
    <name evidence="4" type="ORF">Zmor_017802</name>
</gene>
<evidence type="ECO:0000259" key="3">
    <source>
        <dbReference type="Pfam" id="PF21773"/>
    </source>
</evidence>
<dbReference type="InterPro" id="IPR051876">
    <property type="entry name" value="ODA-DC/CCD"/>
</dbReference>
<feature type="coiled-coil region" evidence="2">
    <location>
        <begin position="327"/>
        <end position="386"/>
    </location>
</feature>
<proteinExistence type="predicted"/>
<dbReference type="EMBL" id="JALNTZ010000005">
    <property type="protein sequence ID" value="KAJ3651788.1"/>
    <property type="molecule type" value="Genomic_DNA"/>
</dbReference>
<dbReference type="InterPro" id="IPR049258">
    <property type="entry name" value="ODAD1_CC"/>
</dbReference>
<organism evidence="4 5">
    <name type="scientific">Zophobas morio</name>
    <dbReference type="NCBI Taxonomy" id="2755281"/>
    <lineage>
        <taxon>Eukaryota</taxon>
        <taxon>Metazoa</taxon>
        <taxon>Ecdysozoa</taxon>
        <taxon>Arthropoda</taxon>
        <taxon>Hexapoda</taxon>
        <taxon>Insecta</taxon>
        <taxon>Pterygota</taxon>
        <taxon>Neoptera</taxon>
        <taxon>Endopterygota</taxon>
        <taxon>Coleoptera</taxon>
        <taxon>Polyphaga</taxon>
        <taxon>Cucujiformia</taxon>
        <taxon>Tenebrionidae</taxon>
        <taxon>Zophobas</taxon>
    </lineage>
</organism>
<keyword evidence="5" id="KW-1185">Reference proteome</keyword>
<dbReference type="PANTHER" id="PTHR21694:SF18">
    <property type="entry name" value="COILED-COIL DOMAIN-CONTAINING PROTEIN 63"/>
    <property type="match status" value="1"/>
</dbReference>
<keyword evidence="1 2" id="KW-0175">Coiled coil</keyword>
<dbReference type="AlphaFoldDB" id="A0AA38MD20"/>
<sequence>MPRAPPVLTEEEKLTLQKQQEQELQCLQRQYYILEKDRQLFTGGLKLARLNKILGIYKKEHLNIEVDLEVAVGKKSEDAKDSDRLTKLLEDYDFLGESIGDERTYLIEMQGQIQIVQKDVTRLRSMQITDRQHEERTWAAMTTIDQLMNKLDVQNKKFGMTCAKNREMKLEVKRMLWERLMFMKIWDKLINKLVLGKKFMMDLIEQATIAYDQREEWCSKLQALRIKAHYDFVLHTNEMRELKRKQNNNKKLEAFFNIKGQKRIMKDLKEKKRLQAIEHQTLVKQRMQEFETHVQNIFEFAKETDVEVIAQTWCERESQNFGLFKRVNDLHEELEFLNDQLFDLRSEITIEQDLEDSREEHRRTTLEKLEAELEQVTNESQESQKNLEDMNIYINSMLKGIDELFKICKCNGDPIYQLLGHDDKSITVYNVMLYIQMIERAIHTALIAVYNNEKLEYEKKKITTAQRYVWDDTTKGEIRSWEKSHLSSPCPLCVGHELINDMVDVSQIPLSKGATKRILAERLKTSEYQEHVHNVSACFLPESREIIQRRYQ</sequence>
<feature type="domain" description="ODAD1 central coiled coil region" evidence="3">
    <location>
        <begin position="144"/>
        <end position="420"/>
    </location>
</feature>
<protein>
    <recommendedName>
        <fullName evidence="3">ODAD1 central coiled coil region domain-containing protein</fullName>
    </recommendedName>
</protein>
<accession>A0AA38MD20</accession>
<evidence type="ECO:0000256" key="2">
    <source>
        <dbReference type="SAM" id="Coils"/>
    </source>
</evidence>
<evidence type="ECO:0000313" key="4">
    <source>
        <dbReference type="EMBL" id="KAJ3651788.1"/>
    </source>
</evidence>
<dbReference type="Proteomes" id="UP001168821">
    <property type="component" value="Unassembled WGS sequence"/>
</dbReference>
<dbReference type="PANTHER" id="PTHR21694">
    <property type="entry name" value="COILED-COIL DOMAIN-CONTAINING PROTEIN 63"/>
    <property type="match status" value="1"/>
</dbReference>
<evidence type="ECO:0000313" key="5">
    <source>
        <dbReference type="Proteomes" id="UP001168821"/>
    </source>
</evidence>
<name>A0AA38MD20_9CUCU</name>
<comment type="caution">
    <text evidence="4">The sequence shown here is derived from an EMBL/GenBank/DDBJ whole genome shotgun (WGS) entry which is preliminary data.</text>
</comment>
<dbReference type="Pfam" id="PF21773">
    <property type="entry name" value="ODAD1_CC"/>
    <property type="match status" value="1"/>
</dbReference>